<accession>A0A9P9F5N5</accession>
<dbReference type="Proteomes" id="UP000738349">
    <property type="component" value="Unassembled WGS sequence"/>
</dbReference>
<evidence type="ECO:0000256" key="1">
    <source>
        <dbReference type="ARBA" id="ARBA00022723"/>
    </source>
</evidence>
<dbReference type="SUPFAM" id="SSF57701">
    <property type="entry name" value="Zn2/Cys6 DNA-binding domain"/>
    <property type="match status" value="1"/>
</dbReference>
<name>A0A9P9F5N5_9HYPO</name>
<dbReference type="Gene3D" id="4.10.240.10">
    <property type="entry name" value="Zn(2)-C6 fungal-type DNA-binding domain"/>
    <property type="match status" value="1"/>
</dbReference>
<dbReference type="EMBL" id="JAGMUV010000006">
    <property type="protein sequence ID" value="KAH7153564.1"/>
    <property type="molecule type" value="Genomic_DNA"/>
</dbReference>
<keyword evidence="1" id="KW-0479">Metal-binding</keyword>
<feature type="domain" description="Zn(2)-C6 fungal-type" evidence="4">
    <location>
        <begin position="79"/>
        <end position="108"/>
    </location>
</feature>
<evidence type="ECO:0000259" key="4">
    <source>
        <dbReference type="PROSITE" id="PS50048"/>
    </source>
</evidence>
<dbReference type="InterPro" id="IPR001138">
    <property type="entry name" value="Zn2Cys6_DnaBD"/>
</dbReference>
<organism evidence="5 6">
    <name type="scientific">Dactylonectria macrodidyma</name>
    <dbReference type="NCBI Taxonomy" id="307937"/>
    <lineage>
        <taxon>Eukaryota</taxon>
        <taxon>Fungi</taxon>
        <taxon>Dikarya</taxon>
        <taxon>Ascomycota</taxon>
        <taxon>Pezizomycotina</taxon>
        <taxon>Sordariomycetes</taxon>
        <taxon>Hypocreomycetidae</taxon>
        <taxon>Hypocreales</taxon>
        <taxon>Nectriaceae</taxon>
        <taxon>Dactylonectria</taxon>
    </lineage>
</organism>
<sequence length="726" mass="78412">MAFAAAADGPSLMLPLDSSSGAGTGAGAASSTPAASSASSGPNVMASASAFAPTASSSQPLRASGGASSRSSVAAVPSACLACRNKHLKCDGRRPCSRCITFDSECKYVASRRGYKGPSRKKLPTRSLALLPARPVPTPVIYGPLPPAVSVSSHAPIPVSSSSAIASSPYTTASASYPVPSTSYPVTSASSYPVTSASSYPVTSYPVTSSYSIPSELLPSSELIPSSSAVFSSCAIPAFNPTVVDFSNFGLDFGTAPQTCAPNSQFTFAFDRSFDFDPFGYGLAFPTQNPTFKDRYVESFYRNFHPAHPFVLPKDFLLPLVNGEPTIDALIATVRWIGSSFVEPPAVRAKLLDEASHLVYKPNIPKDGFTVQAMLLLIIGLDGNRERDKVHILLTDIQDLAVHIGLNKRWYASANGRNMPVLEESWRRTWWDLYIVDAFIAGVHRSTNFNMYTIPADVALPCEESEFLSGYIPQPLNLEDMDNLGDIGGFSSFAYRIQCSRYLGKLIQNPPIFGFKDKNVAKIESLLANWRFNLPASKSRLLYKDGKLDEMLFQAFMMANAISILLHQPHSQLDPSLTQNIDACAPNTPAVSSAVFNAHTKHTIRSANEVTKLINHRVPLLSHTHFFAYMITLASTIHLSEWSLSFVSHNDDNLRQRIRLGTGALGQFARIWPAAEHLGHQIKAIAKDIYRVKTSRLVSVEDMSMPQGHGGGGNIGWDTGLAAQST</sequence>
<dbReference type="PROSITE" id="PS50048">
    <property type="entry name" value="ZN2_CY6_FUNGAL_2"/>
    <property type="match status" value="1"/>
</dbReference>
<dbReference type="GO" id="GO:0006351">
    <property type="term" value="P:DNA-templated transcription"/>
    <property type="evidence" value="ECO:0007669"/>
    <property type="project" value="InterPro"/>
</dbReference>
<dbReference type="GO" id="GO:0008270">
    <property type="term" value="F:zinc ion binding"/>
    <property type="evidence" value="ECO:0007669"/>
    <property type="project" value="InterPro"/>
</dbReference>
<dbReference type="OrthoDB" id="5367487at2759"/>
<dbReference type="SMART" id="SM00066">
    <property type="entry name" value="GAL4"/>
    <property type="match status" value="1"/>
</dbReference>
<dbReference type="PANTHER" id="PTHR47431:SF1">
    <property type="entry name" value="ZN(II)2CYS6 TRANSCRIPTION FACTOR (EUROFUNG)"/>
    <property type="match status" value="1"/>
</dbReference>
<evidence type="ECO:0000313" key="6">
    <source>
        <dbReference type="Proteomes" id="UP000738349"/>
    </source>
</evidence>
<dbReference type="CDD" id="cd00067">
    <property type="entry name" value="GAL4"/>
    <property type="match status" value="1"/>
</dbReference>
<feature type="region of interest" description="Disordered" evidence="3">
    <location>
        <begin position="1"/>
        <end position="45"/>
    </location>
</feature>
<dbReference type="PANTHER" id="PTHR47431">
    <property type="entry name" value="ZN(II)2CYS6 TRANSCRIPTION FACTOR (EUROFUNG)-RELATED"/>
    <property type="match status" value="1"/>
</dbReference>
<dbReference type="GO" id="GO:0003677">
    <property type="term" value="F:DNA binding"/>
    <property type="evidence" value="ECO:0007669"/>
    <property type="project" value="InterPro"/>
</dbReference>
<dbReference type="PROSITE" id="PS00463">
    <property type="entry name" value="ZN2_CY6_FUNGAL_1"/>
    <property type="match status" value="1"/>
</dbReference>
<dbReference type="Pfam" id="PF04082">
    <property type="entry name" value="Fungal_trans"/>
    <property type="match status" value="1"/>
</dbReference>
<reference evidence="5" key="1">
    <citation type="journal article" date="2021" name="Nat. Commun.">
        <title>Genetic determinants of endophytism in the Arabidopsis root mycobiome.</title>
        <authorList>
            <person name="Mesny F."/>
            <person name="Miyauchi S."/>
            <person name="Thiergart T."/>
            <person name="Pickel B."/>
            <person name="Atanasova L."/>
            <person name="Karlsson M."/>
            <person name="Huettel B."/>
            <person name="Barry K.W."/>
            <person name="Haridas S."/>
            <person name="Chen C."/>
            <person name="Bauer D."/>
            <person name="Andreopoulos W."/>
            <person name="Pangilinan J."/>
            <person name="LaButti K."/>
            <person name="Riley R."/>
            <person name="Lipzen A."/>
            <person name="Clum A."/>
            <person name="Drula E."/>
            <person name="Henrissat B."/>
            <person name="Kohler A."/>
            <person name="Grigoriev I.V."/>
            <person name="Martin F.M."/>
            <person name="Hacquard S."/>
        </authorList>
    </citation>
    <scope>NUCLEOTIDE SEQUENCE</scope>
    <source>
        <strain evidence="5">MPI-CAGE-AT-0147</strain>
    </source>
</reference>
<keyword evidence="6" id="KW-1185">Reference proteome</keyword>
<evidence type="ECO:0000256" key="2">
    <source>
        <dbReference type="ARBA" id="ARBA00023242"/>
    </source>
</evidence>
<proteinExistence type="predicted"/>
<dbReference type="InterPro" id="IPR007219">
    <property type="entry name" value="XnlR_reg_dom"/>
</dbReference>
<protein>
    <recommendedName>
        <fullName evidence="4">Zn(2)-C6 fungal-type domain-containing protein</fullName>
    </recommendedName>
</protein>
<dbReference type="GO" id="GO:0000981">
    <property type="term" value="F:DNA-binding transcription factor activity, RNA polymerase II-specific"/>
    <property type="evidence" value="ECO:0007669"/>
    <property type="project" value="InterPro"/>
</dbReference>
<comment type="caution">
    <text evidence="5">The sequence shown here is derived from an EMBL/GenBank/DDBJ whole genome shotgun (WGS) entry which is preliminary data.</text>
</comment>
<dbReference type="AlphaFoldDB" id="A0A9P9F5N5"/>
<dbReference type="InterPro" id="IPR036864">
    <property type="entry name" value="Zn2-C6_fun-type_DNA-bd_sf"/>
</dbReference>
<dbReference type="Pfam" id="PF00172">
    <property type="entry name" value="Zn_clus"/>
    <property type="match status" value="1"/>
</dbReference>
<feature type="compositionally biased region" description="Low complexity" evidence="3">
    <location>
        <begin position="27"/>
        <end position="45"/>
    </location>
</feature>
<gene>
    <name evidence="5" type="ORF">EDB81DRAFT_882498</name>
</gene>
<evidence type="ECO:0000256" key="3">
    <source>
        <dbReference type="SAM" id="MobiDB-lite"/>
    </source>
</evidence>
<dbReference type="CDD" id="cd12148">
    <property type="entry name" value="fungal_TF_MHR"/>
    <property type="match status" value="1"/>
</dbReference>
<keyword evidence="2" id="KW-0539">Nucleus</keyword>
<evidence type="ECO:0000313" key="5">
    <source>
        <dbReference type="EMBL" id="KAH7153564.1"/>
    </source>
</evidence>